<dbReference type="InterPro" id="IPR000792">
    <property type="entry name" value="Tscrpt_reg_LuxR_C"/>
</dbReference>
<dbReference type="SMART" id="SM00421">
    <property type="entry name" value="HTH_LUXR"/>
    <property type="match status" value="1"/>
</dbReference>
<feature type="domain" description="HTH luxR-type" evidence="4">
    <location>
        <begin position="179"/>
        <end position="244"/>
    </location>
</feature>
<accession>A0A4Q2SVW3</accession>
<name>A0A4Q2SVW3_9HYPH</name>
<dbReference type="InterPro" id="IPR036388">
    <property type="entry name" value="WH-like_DNA-bd_sf"/>
</dbReference>
<dbReference type="NCBIfam" id="NF047403">
    <property type="entry name" value="TransRegVisR"/>
    <property type="match status" value="1"/>
</dbReference>
<evidence type="ECO:0000256" key="1">
    <source>
        <dbReference type="ARBA" id="ARBA00023015"/>
    </source>
</evidence>
<evidence type="ECO:0000313" key="6">
    <source>
        <dbReference type="Proteomes" id="UP000291088"/>
    </source>
</evidence>
<dbReference type="EMBL" id="SDVB01000253">
    <property type="protein sequence ID" value="RYC10225.1"/>
    <property type="molecule type" value="Genomic_DNA"/>
</dbReference>
<evidence type="ECO:0000313" key="5">
    <source>
        <dbReference type="EMBL" id="RYC10225.1"/>
    </source>
</evidence>
<dbReference type="PROSITE" id="PS00622">
    <property type="entry name" value="HTH_LUXR_1"/>
    <property type="match status" value="1"/>
</dbReference>
<keyword evidence="2" id="KW-0238">DNA-binding</keyword>
<dbReference type="InterPro" id="IPR016032">
    <property type="entry name" value="Sig_transdc_resp-reg_C-effctor"/>
</dbReference>
<keyword evidence="3" id="KW-0804">Transcription</keyword>
<dbReference type="PRINTS" id="PR00038">
    <property type="entry name" value="HTHLUXR"/>
</dbReference>
<evidence type="ECO:0000256" key="2">
    <source>
        <dbReference type="ARBA" id="ARBA00023125"/>
    </source>
</evidence>
<dbReference type="RefSeq" id="WP_129333614.1">
    <property type="nucleotide sequence ID" value="NZ_SDVB01000253.1"/>
</dbReference>
<dbReference type="GO" id="GO:0006355">
    <property type="term" value="P:regulation of DNA-templated transcription"/>
    <property type="evidence" value="ECO:0007669"/>
    <property type="project" value="InterPro"/>
</dbReference>
<dbReference type="Gene3D" id="1.10.10.10">
    <property type="entry name" value="Winged helix-like DNA-binding domain superfamily/Winged helix DNA-binding domain"/>
    <property type="match status" value="1"/>
</dbReference>
<dbReference type="PROSITE" id="PS50043">
    <property type="entry name" value="HTH_LUXR_2"/>
    <property type="match status" value="1"/>
</dbReference>
<proteinExistence type="predicted"/>
<dbReference type="Pfam" id="PF00196">
    <property type="entry name" value="GerE"/>
    <property type="match status" value="1"/>
</dbReference>
<dbReference type="Proteomes" id="UP000291088">
    <property type="component" value="Unassembled WGS sequence"/>
</dbReference>
<dbReference type="PANTHER" id="PTHR44688">
    <property type="entry name" value="DNA-BINDING TRANSCRIPTIONAL ACTIVATOR DEVR_DOSR"/>
    <property type="match status" value="1"/>
</dbReference>
<evidence type="ECO:0000256" key="3">
    <source>
        <dbReference type="ARBA" id="ARBA00023163"/>
    </source>
</evidence>
<evidence type="ECO:0000259" key="4">
    <source>
        <dbReference type="PROSITE" id="PS50043"/>
    </source>
</evidence>
<reference evidence="5 6" key="1">
    <citation type="submission" date="2019-01" db="EMBL/GenBank/DDBJ databases">
        <authorList>
            <person name="Deng T."/>
        </authorList>
    </citation>
    <scope>NUCLEOTIDE SEQUENCE [LARGE SCALE GENOMIC DNA]</scope>
    <source>
        <strain evidence="5 6">F8825</strain>
    </source>
</reference>
<dbReference type="GO" id="GO:0003677">
    <property type="term" value="F:DNA binding"/>
    <property type="evidence" value="ECO:0007669"/>
    <property type="project" value="UniProtKB-KW"/>
</dbReference>
<keyword evidence="1" id="KW-0805">Transcription regulation</keyword>
<comment type="caution">
    <text evidence="5">The sequence shown here is derived from an EMBL/GenBank/DDBJ whole genome shotgun (WGS) entry which is preliminary data.</text>
</comment>
<dbReference type="OrthoDB" id="8349179at2"/>
<sequence>MKYSQDPLPAGKTQTGHARQINVRAEIFPKLVALQKSLGANGFAVLKIAGSGVPGKRKLVAQIDNWSTMIPAGLDVFLAHYGETLLSHLESSLLPLSWSAADDSSFADTSDFSVFMERLQARVLSYSGIAFPVRLGASGNGYVLFAIAGGVDIAGERIIDVHSRACKIMTDLLSLDERRTQPAETLSDREIACLQLAGDGRISEEIADALRLSVHTVNAYLGSATIKLDSVNRIQAIAKAIRLGYIT</sequence>
<organism evidence="5 6">
    <name type="scientific">Ciceribacter ferrooxidans</name>
    <dbReference type="NCBI Taxonomy" id="2509717"/>
    <lineage>
        <taxon>Bacteria</taxon>
        <taxon>Pseudomonadati</taxon>
        <taxon>Pseudomonadota</taxon>
        <taxon>Alphaproteobacteria</taxon>
        <taxon>Hyphomicrobiales</taxon>
        <taxon>Rhizobiaceae</taxon>
        <taxon>Ciceribacter</taxon>
    </lineage>
</organism>
<dbReference type="CDD" id="cd06170">
    <property type="entry name" value="LuxR_C_like"/>
    <property type="match status" value="1"/>
</dbReference>
<keyword evidence="6" id="KW-1185">Reference proteome</keyword>
<gene>
    <name evidence="5" type="ORF">EUU22_19390</name>
</gene>
<dbReference type="AlphaFoldDB" id="A0A4Q2SVW3"/>
<protein>
    <submittedName>
        <fullName evidence="5">Helix-turn-helix transcriptional regulator</fullName>
    </submittedName>
</protein>
<dbReference type="SUPFAM" id="SSF46894">
    <property type="entry name" value="C-terminal effector domain of the bipartite response regulators"/>
    <property type="match status" value="1"/>
</dbReference>
<dbReference type="PANTHER" id="PTHR44688:SF25">
    <property type="entry name" value="HTH LUXR-TYPE DOMAIN-CONTAINING PROTEIN"/>
    <property type="match status" value="1"/>
</dbReference>